<dbReference type="EMBL" id="JADYXP020000004">
    <property type="protein sequence ID" value="KAL0126003.1"/>
    <property type="molecule type" value="Genomic_DNA"/>
</dbReference>
<gene>
    <name evidence="1" type="ORF">PUN28_004820</name>
</gene>
<proteinExistence type="predicted"/>
<sequence>MRLKRFFGFPRPERFPHSLKILYTDQSCEYEIMQKRYRIPGEIFACIVNDPCLLCFTCRKSRQKMSLDE</sequence>
<comment type="caution">
    <text evidence="1">The sequence shown here is derived from an EMBL/GenBank/DDBJ whole genome shotgun (WGS) entry which is preliminary data.</text>
</comment>
<reference evidence="1 2" key="1">
    <citation type="submission" date="2023-03" db="EMBL/GenBank/DDBJ databases">
        <title>High recombination rates correlate with genetic variation in Cardiocondyla obscurior ants.</title>
        <authorList>
            <person name="Errbii M."/>
        </authorList>
    </citation>
    <scope>NUCLEOTIDE SEQUENCE [LARGE SCALE GENOMIC DNA]</scope>
    <source>
        <strain evidence="1">Alpha-2009</strain>
        <tissue evidence="1">Whole body</tissue>
    </source>
</reference>
<keyword evidence="2" id="KW-1185">Reference proteome</keyword>
<evidence type="ECO:0000313" key="2">
    <source>
        <dbReference type="Proteomes" id="UP001430953"/>
    </source>
</evidence>
<protein>
    <submittedName>
        <fullName evidence="1">Uncharacterized protein</fullName>
    </submittedName>
</protein>
<organism evidence="1 2">
    <name type="scientific">Cardiocondyla obscurior</name>
    <dbReference type="NCBI Taxonomy" id="286306"/>
    <lineage>
        <taxon>Eukaryota</taxon>
        <taxon>Metazoa</taxon>
        <taxon>Ecdysozoa</taxon>
        <taxon>Arthropoda</taxon>
        <taxon>Hexapoda</taxon>
        <taxon>Insecta</taxon>
        <taxon>Pterygota</taxon>
        <taxon>Neoptera</taxon>
        <taxon>Endopterygota</taxon>
        <taxon>Hymenoptera</taxon>
        <taxon>Apocrita</taxon>
        <taxon>Aculeata</taxon>
        <taxon>Formicoidea</taxon>
        <taxon>Formicidae</taxon>
        <taxon>Myrmicinae</taxon>
        <taxon>Cardiocondyla</taxon>
    </lineage>
</organism>
<dbReference type="AlphaFoldDB" id="A0AAW2GEK8"/>
<name>A0AAW2GEK8_9HYME</name>
<accession>A0AAW2GEK8</accession>
<evidence type="ECO:0000313" key="1">
    <source>
        <dbReference type="EMBL" id="KAL0126003.1"/>
    </source>
</evidence>
<dbReference type="Proteomes" id="UP001430953">
    <property type="component" value="Unassembled WGS sequence"/>
</dbReference>